<dbReference type="eggNOG" id="ENOG502RG9T">
    <property type="taxonomic scope" value="Eukaryota"/>
</dbReference>
<organism evidence="4 5">
    <name type="scientific">Pestalotiopsis fici (strain W106-1 / CGMCC3.15140)</name>
    <dbReference type="NCBI Taxonomy" id="1229662"/>
    <lineage>
        <taxon>Eukaryota</taxon>
        <taxon>Fungi</taxon>
        <taxon>Dikarya</taxon>
        <taxon>Ascomycota</taxon>
        <taxon>Pezizomycotina</taxon>
        <taxon>Sordariomycetes</taxon>
        <taxon>Xylariomycetidae</taxon>
        <taxon>Amphisphaeriales</taxon>
        <taxon>Sporocadaceae</taxon>
        <taxon>Pestalotiopsis</taxon>
    </lineage>
</organism>
<dbReference type="AlphaFoldDB" id="W3XLE2"/>
<dbReference type="OMA" id="TPFPACK"/>
<dbReference type="EMBL" id="KI912109">
    <property type="protein sequence ID" value="ETS86888.1"/>
    <property type="molecule type" value="Genomic_DNA"/>
</dbReference>
<feature type="domain" description="Isochorismatase-like" evidence="3">
    <location>
        <begin position="18"/>
        <end position="201"/>
    </location>
</feature>
<accession>W3XLE2</accession>
<dbReference type="InterPro" id="IPR036380">
    <property type="entry name" value="Isochorismatase-like_sf"/>
</dbReference>
<dbReference type="GeneID" id="19265729"/>
<dbReference type="RefSeq" id="XP_007827488.1">
    <property type="nucleotide sequence ID" value="XM_007829297.1"/>
</dbReference>
<dbReference type="KEGG" id="pfy:PFICI_00716"/>
<dbReference type="SUPFAM" id="SSF52499">
    <property type="entry name" value="Isochorismatase-like hydrolases"/>
    <property type="match status" value="1"/>
</dbReference>
<dbReference type="InterPro" id="IPR050272">
    <property type="entry name" value="Isochorismatase-like_hydrls"/>
</dbReference>
<dbReference type="GO" id="GO:0016787">
    <property type="term" value="F:hydrolase activity"/>
    <property type="evidence" value="ECO:0007669"/>
    <property type="project" value="UniProtKB-KW"/>
</dbReference>
<evidence type="ECO:0000313" key="5">
    <source>
        <dbReference type="Proteomes" id="UP000030651"/>
    </source>
</evidence>
<evidence type="ECO:0000313" key="4">
    <source>
        <dbReference type="EMBL" id="ETS86888.1"/>
    </source>
</evidence>
<dbReference type="HOGENOM" id="CLU_068979_4_0_1"/>
<protein>
    <recommendedName>
        <fullName evidence="3">Isochorismatase-like domain-containing protein</fullName>
    </recommendedName>
</protein>
<dbReference type="InterPro" id="IPR000868">
    <property type="entry name" value="Isochorismatase-like_dom"/>
</dbReference>
<sequence length="213" mass="22924">MASTSQPNHPSHYGPSDTALLLLDYHNIILSTIPVEAEKEKLVKSTQTLLAAARESKVPILHCLIGTSRNPLPTSKLVARWEESFKPAIQSNPELALQISSLAGDQSSDTEYFFDRVPGRVSALKSEGIMELLKDKLGIKSLVLGGVVSSGCVLSTARNAADEDFVVTVVPDACWDREAEVHRTVMDKIIPMTGHTVSIEEAVNIFKGSGASG</sequence>
<keyword evidence="2" id="KW-0378">Hydrolase</keyword>
<gene>
    <name evidence="4" type="ORF">PFICI_00716</name>
</gene>
<dbReference type="Pfam" id="PF00857">
    <property type="entry name" value="Isochorismatase"/>
    <property type="match status" value="1"/>
</dbReference>
<evidence type="ECO:0000256" key="2">
    <source>
        <dbReference type="ARBA" id="ARBA00022801"/>
    </source>
</evidence>
<evidence type="ECO:0000256" key="1">
    <source>
        <dbReference type="ARBA" id="ARBA00006336"/>
    </source>
</evidence>
<keyword evidence="5" id="KW-1185">Reference proteome</keyword>
<dbReference type="CDD" id="cd00431">
    <property type="entry name" value="cysteine_hydrolases"/>
    <property type="match status" value="1"/>
</dbReference>
<evidence type="ECO:0000259" key="3">
    <source>
        <dbReference type="Pfam" id="PF00857"/>
    </source>
</evidence>
<name>W3XLE2_PESFW</name>
<comment type="similarity">
    <text evidence="1">Belongs to the isochorismatase family.</text>
</comment>
<dbReference type="Gene3D" id="3.40.50.850">
    <property type="entry name" value="Isochorismatase-like"/>
    <property type="match status" value="1"/>
</dbReference>
<reference evidence="5" key="1">
    <citation type="journal article" date="2015" name="BMC Genomics">
        <title>Genomic and transcriptomic analysis of the endophytic fungus Pestalotiopsis fici reveals its lifestyle and high potential for synthesis of natural products.</title>
        <authorList>
            <person name="Wang X."/>
            <person name="Zhang X."/>
            <person name="Liu L."/>
            <person name="Xiang M."/>
            <person name="Wang W."/>
            <person name="Sun X."/>
            <person name="Che Y."/>
            <person name="Guo L."/>
            <person name="Liu G."/>
            <person name="Guo L."/>
            <person name="Wang C."/>
            <person name="Yin W.B."/>
            <person name="Stadler M."/>
            <person name="Zhang X."/>
            <person name="Liu X."/>
        </authorList>
    </citation>
    <scope>NUCLEOTIDE SEQUENCE [LARGE SCALE GENOMIC DNA]</scope>
    <source>
        <strain evidence="5">W106-1 / CGMCC3.15140</strain>
    </source>
</reference>
<dbReference type="PANTHER" id="PTHR43540">
    <property type="entry name" value="PEROXYUREIDOACRYLATE/UREIDOACRYLATE AMIDOHYDROLASE-RELATED"/>
    <property type="match status" value="1"/>
</dbReference>
<dbReference type="OrthoDB" id="1739143at2759"/>
<dbReference type="Proteomes" id="UP000030651">
    <property type="component" value="Unassembled WGS sequence"/>
</dbReference>
<dbReference type="InParanoid" id="W3XLE2"/>
<proteinExistence type="inferred from homology"/>